<dbReference type="Proteomes" id="UP001239782">
    <property type="component" value="Chromosome"/>
</dbReference>
<dbReference type="GO" id="GO:0046872">
    <property type="term" value="F:metal ion binding"/>
    <property type="evidence" value="ECO:0007669"/>
    <property type="project" value="UniProtKB-KW"/>
</dbReference>
<evidence type="ECO:0000256" key="5">
    <source>
        <dbReference type="ARBA" id="ARBA00022840"/>
    </source>
</evidence>
<keyword evidence="3" id="KW-0479">Metal-binding</keyword>
<feature type="compositionally biased region" description="Low complexity" evidence="11">
    <location>
        <begin position="376"/>
        <end position="393"/>
    </location>
</feature>
<dbReference type="Pfam" id="PF21654">
    <property type="entry name" value="DncV-like_NTFase"/>
    <property type="match status" value="1"/>
</dbReference>
<organism evidence="13 14">
    <name type="scientific">Pleionea litopenaei</name>
    <dbReference type="NCBI Taxonomy" id="3070815"/>
    <lineage>
        <taxon>Bacteria</taxon>
        <taxon>Pseudomonadati</taxon>
        <taxon>Pseudomonadota</taxon>
        <taxon>Gammaproteobacteria</taxon>
        <taxon>Oceanospirillales</taxon>
        <taxon>Pleioneaceae</taxon>
        <taxon>Pleionea</taxon>
    </lineage>
</organism>
<evidence type="ECO:0000256" key="2">
    <source>
        <dbReference type="ARBA" id="ARBA00022695"/>
    </source>
</evidence>
<dbReference type="KEGG" id="plei:Q9312_03050"/>
<dbReference type="AlphaFoldDB" id="A0AA51RUF4"/>
<gene>
    <name evidence="13" type="ORF">Q9312_03050</name>
</gene>
<feature type="domain" description="Cyclic GMP-AMP synthase DncV-like nucleotidyltransferase" evidence="12">
    <location>
        <begin position="53"/>
        <end position="139"/>
    </location>
</feature>
<evidence type="ECO:0000256" key="9">
    <source>
        <dbReference type="ARBA" id="ARBA00044145"/>
    </source>
</evidence>
<dbReference type="GO" id="GO:0009117">
    <property type="term" value="P:nucleotide metabolic process"/>
    <property type="evidence" value="ECO:0007669"/>
    <property type="project" value="UniProtKB-KW"/>
</dbReference>
<name>A0AA51RUF4_9GAMM</name>
<evidence type="ECO:0000256" key="11">
    <source>
        <dbReference type="SAM" id="MobiDB-lite"/>
    </source>
</evidence>
<keyword evidence="2" id="KW-0548">Nucleotidyltransferase</keyword>
<feature type="region of interest" description="Disordered" evidence="11">
    <location>
        <begin position="376"/>
        <end position="412"/>
    </location>
</feature>
<sequence>MTSKITKQAEDYLEALVNSIEISPSKYEQAEKSYKSLGEWLHREDSSVRDFEPDVYVQGSFRLGTAVKPQSKDEEYDVDSVCSLTKLDKSDLTQNDLKALLGKEIKLYRDSKGITKEVHEGRRCWRLDYSDGAQFHMDIVPSIPNGLDQRRLLEAKQLDAQFSDSAIAITDNEVIPQYFEITDDWPRSNPRGYAEWFKSRMGDEYKRRRIQVLNEMRKGGIDASIEDIPTYRVRTPLQSAIMVLKHHRDTMFVDDPTDKPISIIISTLAAHAYQGEDTIGQALLSILERMEAAIEFDGTKHVIKNPTDALENFADKWESHPERARAFYDWLDKARTDFYEAGRLAEQRLISSTLETRMGSALTSQVLKNLEHSSRSGGTSLLGAATSASTTSSPEVSFDDTARTPKRPKGFA</sequence>
<dbReference type="InterPro" id="IPR006116">
    <property type="entry name" value="NT_2-5OAS_ClassI-CCAase"/>
</dbReference>
<evidence type="ECO:0000256" key="10">
    <source>
        <dbReference type="ARBA" id="ARBA00048304"/>
    </source>
</evidence>
<keyword evidence="7" id="KW-0546">Nucleotide metabolism</keyword>
<keyword evidence="8" id="KW-0051">Antiviral defense</keyword>
<keyword evidence="14" id="KW-1185">Reference proteome</keyword>
<evidence type="ECO:0000256" key="1">
    <source>
        <dbReference type="ARBA" id="ARBA00022679"/>
    </source>
</evidence>
<evidence type="ECO:0000256" key="3">
    <source>
        <dbReference type="ARBA" id="ARBA00022723"/>
    </source>
</evidence>
<dbReference type="GO" id="GO:0051607">
    <property type="term" value="P:defense response to virus"/>
    <property type="evidence" value="ECO:0007669"/>
    <property type="project" value="UniProtKB-KW"/>
</dbReference>
<protein>
    <recommendedName>
        <fullName evidence="9">Cyclic GMP-AMP synthase</fullName>
    </recommendedName>
</protein>
<keyword evidence="1" id="KW-0808">Transferase</keyword>
<comment type="catalytic activity">
    <reaction evidence="10">
        <text>GTP + ATP = 3',3'-cGAMP + 2 diphosphate</text>
        <dbReference type="Rhea" id="RHEA:35647"/>
        <dbReference type="ChEBI" id="CHEBI:30616"/>
        <dbReference type="ChEBI" id="CHEBI:33019"/>
        <dbReference type="ChEBI" id="CHEBI:37565"/>
        <dbReference type="ChEBI" id="CHEBI:71501"/>
    </reaction>
    <physiologicalReaction direction="left-to-right" evidence="10">
        <dbReference type="Rhea" id="RHEA:35648"/>
    </physiologicalReaction>
</comment>
<evidence type="ECO:0000259" key="12">
    <source>
        <dbReference type="Pfam" id="PF21654"/>
    </source>
</evidence>
<evidence type="ECO:0000256" key="4">
    <source>
        <dbReference type="ARBA" id="ARBA00022741"/>
    </source>
</evidence>
<evidence type="ECO:0000256" key="8">
    <source>
        <dbReference type="ARBA" id="ARBA00023118"/>
    </source>
</evidence>
<keyword evidence="4" id="KW-0547">Nucleotide-binding</keyword>
<dbReference type="RefSeq" id="WP_309203067.1">
    <property type="nucleotide sequence ID" value="NZ_CP133548.1"/>
</dbReference>
<evidence type="ECO:0000313" key="14">
    <source>
        <dbReference type="Proteomes" id="UP001239782"/>
    </source>
</evidence>
<evidence type="ECO:0000313" key="13">
    <source>
        <dbReference type="EMBL" id="WMS87906.1"/>
    </source>
</evidence>
<dbReference type="CDD" id="cd05400">
    <property type="entry name" value="NT_2-5OAS_ClassI-CCAase"/>
    <property type="match status" value="1"/>
</dbReference>
<reference evidence="13 14" key="1">
    <citation type="submission" date="2023-08" db="EMBL/GenBank/DDBJ databases">
        <title>Pleionea litopenaei sp. nov., isolated from stomach of juvenile Litopenaeus vannamei.</title>
        <authorList>
            <person name="Rho A.M."/>
            <person name="Hwang C.Y."/>
        </authorList>
    </citation>
    <scope>NUCLEOTIDE SEQUENCE [LARGE SCALE GENOMIC DNA]</scope>
    <source>
        <strain evidence="13 14">HL-JVS1</strain>
    </source>
</reference>
<keyword evidence="6" id="KW-0460">Magnesium</keyword>
<evidence type="ECO:0000256" key="6">
    <source>
        <dbReference type="ARBA" id="ARBA00022842"/>
    </source>
</evidence>
<accession>A0AA51RUF4</accession>
<keyword evidence="5" id="KW-0067">ATP-binding</keyword>
<dbReference type="GO" id="GO:0016779">
    <property type="term" value="F:nucleotidyltransferase activity"/>
    <property type="evidence" value="ECO:0007669"/>
    <property type="project" value="UniProtKB-KW"/>
</dbReference>
<evidence type="ECO:0000256" key="7">
    <source>
        <dbReference type="ARBA" id="ARBA00023080"/>
    </source>
</evidence>
<dbReference type="EMBL" id="CP133548">
    <property type="protein sequence ID" value="WMS87906.1"/>
    <property type="molecule type" value="Genomic_DNA"/>
</dbReference>
<dbReference type="GO" id="GO:0005524">
    <property type="term" value="F:ATP binding"/>
    <property type="evidence" value="ECO:0007669"/>
    <property type="project" value="UniProtKB-KW"/>
</dbReference>
<proteinExistence type="predicted"/>
<dbReference type="InterPro" id="IPR048445">
    <property type="entry name" value="DncV-like_NTFase"/>
</dbReference>